<dbReference type="InterPro" id="IPR006597">
    <property type="entry name" value="Sel1-like"/>
</dbReference>
<dbReference type="SMART" id="SM00671">
    <property type="entry name" value="SEL1"/>
    <property type="match status" value="5"/>
</dbReference>
<dbReference type="Gene3D" id="1.25.40.10">
    <property type="entry name" value="Tetratricopeptide repeat domain"/>
    <property type="match status" value="1"/>
</dbReference>
<name>A0A430R9Q8_THESC</name>
<dbReference type="SUPFAM" id="SSF81901">
    <property type="entry name" value="HCP-like"/>
    <property type="match status" value="2"/>
</dbReference>
<reference evidence="2 3" key="1">
    <citation type="journal article" date="2019" name="Extremophiles">
        <title>Biogeography of thermophiles and predominance of Thermus scotoductus in domestic water heaters.</title>
        <authorList>
            <person name="Wilpiszeski R.L."/>
            <person name="Zhang Z."/>
            <person name="House C.H."/>
        </authorList>
    </citation>
    <scope>NUCLEOTIDE SEQUENCE [LARGE SCALE GENOMIC DNA]</scope>
    <source>
        <strain evidence="2 3">38_S38</strain>
    </source>
</reference>
<dbReference type="InterPro" id="IPR050767">
    <property type="entry name" value="Sel1_AlgK"/>
</dbReference>
<sequence length="343" mass="37575">MRGKLLLTLFFLLALLIPSAMAQTQDPFWTWVATIKAGGAEGQATLARVIERYQADDPTAGAVLGYLYLDGVVYPRDLKKAWEFFSWAYRQESSWGAVWMASMLGLGLYQVANQEEAYRQAVDLLHRAMARGNLTAQALYAGYLMFGIGVQADPAKALRLIREAAEKGDPLGKHQLARAYSPFEGFPRLLEPDLVKARGLYEEAVKGGVYTAPGRLAFMLYHGLGGPADPKRAAELAKPYVGLEGFATGVYLLALHEGKGIAQNKAEACKLAAGPEGEVVPGYSAYILALCLKEKGQKVEAYAYLLKAAAWNVPEANPLLKEWEKELTREELEAAKARFKSLP</sequence>
<dbReference type="RefSeq" id="WP_126187191.1">
    <property type="nucleotide sequence ID" value="NZ_PELM01000080.1"/>
</dbReference>
<evidence type="ECO:0000256" key="1">
    <source>
        <dbReference type="SAM" id="SignalP"/>
    </source>
</evidence>
<dbReference type="InterPro" id="IPR011990">
    <property type="entry name" value="TPR-like_helical_dom_sf"/>
</dbReference>
<dbReference type="EMBL" id="PELM01000080">
    <property type="protein sequence ID" value="RTH04116.1"/>
    <property type="molecule type" value="Genomic_DNA"/>
</dbReference>
<dbReference type="PANTHER" id="PTHR11102:SF160">
    <property type="entry name" value="ERAD-ASSOCIATED E3 UBIQUITIN-PROTEIN LIGASE COMPONENT HRD3"/>
    <property type="match status" value="1"/>
</dbReference>
<accession>A0A430R9Q8</accession>
<feature type="signal peptide" evidence="1">
    <location>
        <begin position="1"/>
        <end position="22"/>
    </location>
</feature>
<evidence type="ECO:0000313" key="3">
    <source>
        <dbReference type="Proteomes" id="UP000288082"/>
    </source>
</evidence>
<dbReference type="Proteomes" id="UP000288082">
    <property type="component" value="Unassembled WGS sequence"/>
</dbReference>
<dbReference type="Pfam" id="PF08238">
    <property type="entry name" value="Sel1"/>
    <property type="match status" value="5"/>
</dbReference>
<dbReference type="PANTHER" id="PTHR11102">
    <property type="entry name" value="SEL-1-LIKE PROTEIN"/>
    <property type="match status" value="1"/>
</dbReference>
<dbReference type="AlphaFoldDB" id="A0A430R9Q8"/>
<protein>
    <recommendedName>
        <fullName evidence="4">Sel1 repeat family protein</fullName>
    </recommendedName>
</protein>
<comment type="caution">
    <text evidence="2">The sequence shown here is derived from an EMBL/GenBank/DDBJ whole genome shotgun (WGS) entry which is preliminary data.</text>
</comment>
<keyword evidence="1" id="KW-0732">Signal</keyword>
<evidence type="ECO:0008006" key="4">
    <source>
        <dbReference type="Google" id="ProtNLM"/>
    </source>
</evidence>
<evidence type="ECO:0000313" key="2">
    <source>
        <dbReference type="EMBL" id="RTH04116.1"/>
    </source>
</evidence>
<feature type="chain" id="PRO_5019074548" description="Sel1 repeat family protein" evidence="1">
    <location>
        <begin position="23"/>
        <end position="343"/>
    </location>
</feature>
<proteinExistence type="predicted"/>
<gene>
    <name evidence="2" type="ORF">CSW50_03585</name>
</gene>
<organism evidence="2 3">
    <name type="scientific">Thermus scotoductus</name>
    <dbReference type="NCBI Taxonomy" id="37636"/>
    <lineage>
        <taxon>Bacteria</taxon>
        <taxon>Thermotogati</taxon>
        <taxon>Deinococcota</taxon>
        <taxon>Deinococci</taxon>
        <taxon>Thermales</taxon>
        <taxon>Thermaceae</taxon>
        <taxon>Thermus</taxon>
    </lineage>
</organism>